<proteinExistence type="predicted"/>
<protein>
    <recommendedName>
        <fullName evidence="2">Peroxisomal membrane protein PEX14-like KPWE domain-containing protein</fullName>
    </recommendedName>
</protein>
<feature type="region of interest" description="Disordered" evidence="1">
    <location>
        <begin position="31"/>
        <end position="50"/>
    </location>
</feature>
<dbReference type="InterPro" id="IPR040554">
    <property type="entry name" value="KPWE_PEX14_dom"/>
</dbReference>
<evidence type="ECO:0000313" key="4">
    <source>
        <dbReference type="Proteomes" id="UP000187013"/>
    </source>
</evidence>
<feature type="domain" description="Peroxisomal membrane protein PEX14-like KPWE" evidence="2">
    <location>
        <begin position="6"/>
        <end position="49"/>
    </location>
</feature>
<dbReference type="EMBL" id="BDGX01000030">
    <property type="protein sequence ID" value="GAV51071.1"/>
    <property type="molecule type" value="Genomic_DNA"/>
</dbReference>
<evidence type="ECO:0000313" key="3">
    <source>
        <dbReference type="EMBL" id="GAV51071.1"/>
    </source>
</evidence>
<dbReference type="OMA" id="IMAPRAK"/>
<dbReference type="Pfam" id="PF17733">
    <property type="entry name" value="KPWE_dom"/>
    <property type="match status" value="1"/>
</dbReference>
<feature type="compositionally biased region" description="Basic and acidic residues" evidence="1">
    <location>
        <begin position="33"/>
        <end position="50"/>
    </location>
</feature>
<gene>
    <name evidence="3" type="ORF">ZYGR_0AD02540</name>
</gene>
<dbReference type="AlphaFoldDB" id="A0A1Q3A5Z8"/>
<dbReference type="OrthoDB" id="9936937at2759"/>
<accession>A0A1Q3A5Z8</accession>
<sequence length="111" mass="12757">MAEGLCYEELIDHIIANKPIPNVVQVPEVTYDESERTHSELKPRPKPWEMQEKVEEAPLVNEPLQDPSQLPSNIRLSEELRALTRSQSIESLSNYYAREAELDAALENDNR</sequence>
<evidence type="ECO:0000259" key="2">
    <source>
        <dbReference type="Pfam" id="PF17733"/>
    </source>
</evidence>
<reference evidence="3 4" key="1">
    <citation type="submission" date="2016-08" db="EMBL/GenBank/DDBJ databases">
        <title>Draft genome sequence of allopolyploid Zygosaccharomyces rouxii.</title>
        <authorList>
            <person name="Watanabe J."/>
            <person name="Uehara K."/>
            <person name="Mogi Y."/>
            <person name="Tsukioka Y."/>
        </authorList>
    </citation>
    <scope>NUCLEOTIDE SEQUENCE [LARGE SCALE GENOMIC DNA]</scope>
    <source>
        <strain evidence="3 4">NBRC 110957</strain>
    </source>
</reference>
<comment type="caution">
    <text evidence="3">The sequence shown here is derived from an EMBL/GenBank/DDBJ whole genome shotgun (WGS) entry which is preliminary data.</text>
</comment>
<dbReference type="Proteomes" id="UP000187013">
    <property type="component" value="Unassembled WGS sequence"/>
</dbReference>
<name>A0A1Q3A5Z8_ZYGRO</name>
<organism evidence="3 4">
    <name type="scientific">Zygosaccharomyces rouxii</name>
    <dbReference type="NCBI Taxonomy" id="4956"/>
    <lineage>
        <taxon>Eukaryota</taxon>
        <taxon>Fungi</taxon>
        <taxon>Dikarya</taxon>
        <taxon>Ascomycota</taxon>
        <taxon>Saccharomycotina</taxon>
        <taxon>Saccharomycetes</taxon>
        <taxon>Saccharomycetales</taxon>
        <taxon>Saccharomycetaceae</taxon>
        <taxon>Zygosaccharomyces</taxon>
    </lineage>
</organism>
<evidence type="ECO:0000256" key="1">
    <source>
        <dbReference type="SAM" id="MobiDB-lite"/>
    </source>
</evidence>
<dbReference type="eggNOG" id="ENOG502SBU0">
    <property type="taxonomic scope" value="Eukaryota"/>
</dbReference>